<dbReference type="InterPro" id="IPR046453">
    <property type="entry name" value="GpA_ATPase"/>
</dbReference>
<dbReference type="Pfam" id="PF20454">
    <property type="entry name" value="GpA_nuclease"/>
    <property type="match status" value="1"/>
</dbReference>
<dbReference type="InterPro" id="IPR046454">
    <property type="entry name" value="GpA_endonuclease"/>
</dbReference>
<dbReference type="Proteomes" id="UP001499988">
    <property type="component" value="Unassembled WGS sequence"/>
</dbReference>
<feature type="region of interest" description="Disordered" evidence="1">
    <location>
        <begin position="656"/>
        <end position="714"/>
    </location>
</feature>
<dbReference type="Pfam" id="PF05876">
    <property type="entry name" value="GpA_ATPase"/>
    <property type="match status" value="1"/>
</dbReference>
<reference evidence="5" key="1">
    <citation type="journal article" date="2019" name="Int. J. Syst. Evol. Microbiol.">
        <title>The Global Catalogue of Microorganisms (GCM) 10K type strain sequencing project: providing services to taxonomists for standard genome sequencing and annotation.</title>
        <authorList>
            <consortium name="The Broad Institute Genomics Platform"/>
            <consortium name="The Broad Institute Genome Sequencing Center for Infectious Disease"/>
            <person name="Wu L."/>
            <person name="Ma J."/>
        </authorList>
    </citation>
    <scope>NUCLEOTIDE SEQUENCE [LARGE SCALE GENOMIC DNA]</scope>
    <source>
        <strain evidence="5">JCM 18401</strain>
    </source>
</reference>
<organism evidence="4 5">
    <name type="scientific">Ferrimonas pelagia</name>
    <dbReference type="NCBI Taxonomy" id="1177826"/>
    <lineage>
        <taxon>Bacteria</taxon>
        <taxon>Pseudomonadati</taxon>
        <taxon>Pseudomonadota</taxon>
        <taxon>Gammaproteobacteria</taxon>
        <taxon>Alteromonadales</taxon>
        <taxon>Ferrimonadaceae</taxon>
        <taxon>Ferrimonas</taxon>
    </lineage>
</organism>
<sequence>MILPPYASAEQGRVDTAEMLRAPSRLKVVEAIKKSMRVPKGAANSEAWDDTLTGYMNEPINCLASRQYDAVIFVGPARTGKTIGLIDGFICYVIYCDPADTLLVQLTEEKAREHSKKRLDRTFRASPLIAQRMSPIRHDNNVHDKIFKSGMYLKIGWPSINVLSSSDYRNVLLTDYDRWPLDIDGEGDGYSLASKRTTTFMSAGMTAVESSPGHDVIDPRWRPPSANSHEAPPCEGIIKLYNQGDRRRLYWPCPDCGEHFQPVQENMQWPDDKAEPDPVRASEAARVVCPHCSRVIEPHEKRALNHPDTCVWLREGETIDRHGTRAGEPRQSRIASFWMEGPAAAYQTWAKLVYQLILAEQEFELTGSQETLKARINTDWGRPYLHRNGQQDFAAEDLLERAEPFTKRTVPHGVRFLIGSVDVQGGRKRRFVVQIIGYGENGERWLVDRYNLREVVDTESGEISPIDPAGRLEHWDILETDVMDKRYRLSDGSGRRMPVLAIACDHGGEAGVSDNAYRFWRKMRRKGRGTQFYLVKGEGKAQQLIRKSFPDNTDNSRRRASARGDVPLYLLDTDRIKDKIDTALHRDEPGPNYLHHPDWLGLWFFQELTAETRGPDGKWRKVSEKAANEALDLYGYAHAVAIVRGYERINWQAPPPWAKDWDDNPNILQPDQPAKVYREPDPQTVSEPAAQPKPEDTAPADNWLGSANNDGWLS</sequence>
<gene>
    <name evidence="4" type="ORF">GCM10023333_12490</name>
</gene>
<comment type="caution">
    <text evidence="4">The sequence shown here is derived from an EMBL/GenBank/DDBJ whole genome shotgun (WGS) entry which is preliminary data.</text>
</comment>
<evidence type="ECO:0000313" key="5">
    <source>
        <dbReference type="Proteomes" id="UP001499988"/>
    </source>
</evidence>
<name>A0ABP9EL03_9GAMM</name>
<evidence type="ECO:0000259" key="3">
    <source>
        <dbReference type="Pfam" id="PF20454"/>
    </source>
</evidence>
<proteinExistence type="predicted"/>
<dbReference type="PANTHER" id="PTHR34413">
    <property type="entry name" value="PROPHAGE TAIL FIBER ASSEMBLY PROTEIN HOMOLOG TFAE-RELATED-RELATED"/>
    <property type="match status" value="1"/>
</dbReference>
<feature type="domain" description="Phage terminase large subunit GpA ATPase" evidence="2">
    <location>
        <begin position="44"/>
        <end position="303"/>
    </location>
</feature>
<dbReference type="InterPro" id="IPR051220">
    <property type="entry name" value="TFA_Chaperone"/>
</dbReference>
<keyword evidence="5" id="KW-1185">Reference proteome</keyword>
<evidence type="ECO:0000313" key="4">
    <source>
        <dbReference type="EMBL" id="GAA4879879.1"/>
    </source>
</evidence>
<dbReference type="PANTHER" id="PTHR34413:SF2">
    <property type="entry name" value="PROPHAGE TAIL FIBER ASSEMBLY PROTEIN HOMOLOG TFAE-RELATED"/>
    <property type="match status" value="1"/>
</dbReference>
<dbReference type="RefSeq" id="WP_345334491.1">
    <property type="nucleotide sequence ID" value="NZ_BAABJZ010000016.1"/>
</dbReference>
<feature type="compositionally biased region" description="Polar residues" evidence="1">
    <location>
        <begin position="705"/>
        <end position="714"/>
    </location>
</feature>
<feature type="domain" description="Terminase large subunit GpA endonuclease" evidence="3">
    <location>
        <begin position="334"/>
        <end position="651"/>
    </location>
</feature>
<accession>A0ABP9EL03</accession>
<protein>
    <submittedName>
        <fullName evidence="4">Phage terminase large subunit family protein</fullName>
    </submittedName>
</protein>
<dbReference type="EMBL" id="BAABJZ010000016">
    <property type="protein sequence ID" value="GAA4879879.1"/>
    <property type="molecule type" value="Genomic_DNA"/>
</dbReference>
<evidence type="ECO:0000259" key="2">
    <source>
        <dbReference type="Pfam" id="PF05876"/>
    </source>
</evidence>
<evidence type="ECO:0000256" key="1">
    <source>
        <dbReference type="SAM" id="MobiDB-lite"/>
    </source>
</evidence>